<comment type="caution">
    <text evidence="1">The sequence shown here is derived from an EMBL/GenBank/DDBJ whole genome shotgun (WGS) entry which is preliminary data.</text>
</comment>
<reference evidence="1" key="1">
    <citation type="journal article" date="2023" name="G3 (Bethesda)">
        <title>A reference genome for the long-term kleptoplast-retaining sea slug Elysia crispata morphotype clarki.</title>
        <authorList>
            <person name="Eastman K.E."/>
            <person name="Pendleton A.L."/>
            <person name="Shaikh M.A."/>
            <person name="Suttiyut T."/>
            <person name="Ogas R."/>
            <person name="Tomko P."/>
            <person name="Gavelis G."/>
            <person name="Widhalm J.R."/>
            <person name="Wisecaver J.H."/>
        </authorList>
    </citation>
    <scope>NUCLEOTIDE SEQUENCE</scope>
    <source>
        <strain evidence="1">ECLA1</strain>
    </source>
</reference>
<proteinExistence type="predicted"/>
<protein>
    <submittedName>
        <fullName evidence="1">Uncharacterized protein</fullName>
    </submittedName>
</protein>
<evidence type="ECO:0000313" key="1">
    <source>
        <dbReference type="EMBL" id="KAK3785715.1"/>
    </source>
</evidence>
<keyword evidence="2" id="KW-1185">Reference proteome</keyword>
<accession>A0AAE1DX89</accession>
<evidence type="ECO:0000313" key="2">
    <source>
        <dbReference type="Proteomes" id="UP001283361"/>
    </source>
</evidence>
<dbReference type="Proteomes" id="UP001283361">
    <property type="component" value="Unassembled WGS sequence"/>
</dbReference>
<gene>
    <name evidence="1" type="ORF">RRG08_055546</name>
</gene>
<name>A0AAE1DX89_9GAST</name>
<dbReference type="EMBL" id="JAWDGP010002078">
    <property type="protein sequence ID" value="KAK3785715.1"/>
    <property type="molecule type" value="Genomic_DNA"/>
</dbReference>
<dbReference type="AlphaFoldDB" id="A0AAE1DX89"/>
<organism evidence="1 2">
    <name type="scientific">Elysia crispata</name>
    <name type="common">lettuce slug</name>
    <dbReference type="NCBI Taxonomy" id="231223"/>
    <lineage>
        <taxon>Eukaryota</taxon>
        <taxon>Metazoa</taxon>
        <taxon>Spiralia</taxon>
        <taxon>Lophotrochozoa</taxon>
        <taxon>Mollusca</taxon>
        <taxon>Gastropoda</taxon>
        <taxon>Heterobranchia</taxon>
        <taxon>Euthyneura</taxon>
        <taxon>Panpulmonata</taxon>
        <taxon>Sacoglossa</taxon>
        <taxon>Placobranchoidea</taxon>
        <taxon>Plakobranchidae</taxon>
        <taxon>Elysia</taxon>
    </lineage>
</organism>
<sequence>MRSQRSSKGRFGFKIRGHVTNVREITRSRIVFVSTREEENLEDDRGHMITRDFLRDAILDSWILQGDPI</sequence>